<dbReference type="AlphaFoldDB" id="A0A5D3C9F1"/>
<evidence type="ECO:0000313" key="2">
    <source>
        <dbReference type="Proteomes" id="UP000321947"/>
    </source>
</evidence>
<dbReference type="EMBL" id="SSTD01013081">
    <property type="protein sequence ID" value="TYK07808.1"/>
    <property type="molecule type" value="Genomic_DNA"/>
</dbReference>
<sequence>MTLSSLPPSFLSSLTTLWPPFSPPAFLIFLLRSKVGWVMRCSLEEEQKSILHPYIFWCLSTGLKSFHKTLERFLMKQDYSIWYRKHPQTSLQLPSESLGGSYVEKVMFNGSSVRELVKQTASSSILTSEFQSATQHWGARQNLASPVPITSPEATVILNLDYKESSVNMVGFKEPHLRRRENKNFSFERNKTKEVEETFDEERENSGHLFFTTGSLLNQIAAHLLVILFPPIL</sequence>
<comment type="caution">
    <text evidence="1">The sequence shown here is derived from an EMBL/GenBank/DDBJ whole genome shotgun (WGS) entry which is preliminary data.</text>
</comment>
<reference evidence="1 2" key="1">
    <citation type="submission" date="2019-08" db="EMBL/GenBank/DDBJ databases">
        <title>Draft genome sequences of two oriental melons (Cucumis melo L. var makuwa).</title>
        <authorList>
            <person name="Kwon S.-Y."/>
        </authorList>
    </citation>
    <scope>NUCLEOTIDE SEQUENCE [LARGE SCALE GENOMIC DNA]</scope>
    <source>
        <strain evidence="2">cv. Chang Bougi</strain>
        <tissue evidence="1">Leaf</tissue>
    </source>
</reference>
<gene>
    <name evidence="1" type="ORF">E5676_scaffold1737G001020</name>
</gene>
<dbReference type="GO" id="GO:0008233">
    <property type="term" value="F:peptidase activity"/>
    <property type="evidence" value="ECO:0007669"/>
    <property type="project" value="UniProtKB-KW"/>
</dbReference>
<keyword evidence="1" id="KW-0645">Protease</keyword>
<keyword evidence="1" id="KW-0378">Hydrolase</keyword>
<protein>
    <submittedName>
        <fullName evidence="1">CLP protease regulatory subunit CLPX2</fullName>
    </submittedName>
</protein>
<name>A0A5D3C9F1_CUCMM</name>
<proteinExistence type="predicted"/>
<dbReference type="GO" id="GO:0006508">
    <property type="term" value="P:proteolysis"/>
    <property type="evidence" value="ECO:0007669"/>
    <property type="project" value="UniProtKB-KW"/>
</dbReference>
<organism evidence="1 2">
    <name type="scientific">Cucumis melo var. makuwa</name>
    <name type="common">Oriental melon</name>
    <dbReference type="NCBI Taxonomy" id="1194695"/>
    <lineage>
        <taxon>Eukaryota</taxon>
        <taxon>Viridiplantae</taxon>
        <taxon>Streptophyta</taxon>
        <taxon>Embryophyta</taxon>
        <taxon>Tracheophyta</taxon>
        <taxon>Spermatophyta</taxon>
        <taxon>Magnoliopsida</taxon>
        <taxon>eudicotyledons</taxon>
        <taxon>Gunneridae</taxon>
        <taxon>Pentapetalae</taxon>
        <taxon>rosids</taxon>
        <taxon>fabids</taxon>
        <taxon>Cucurbitales</taxon>
        <taxon>Cucurbitaceae</taxon>
        <taxon>Benincaseae</taxon>
        <taxon>Cucumis</taxon>
    </lineage>
</organism>
<dbReference type="Proteomes" id="UP000321947">
    <property type="component" value="Unassembled WGS sequence"/>
</dbReference>
<accession>A0A5D3C9F1</accession>
<evidence type="ECO:0000313" key="1">
    <source>
        <dbReference type="EMBL" id="TYK07808.1"/>
    </source>
</evidence>